<dbReference type="PROSITE" id="PS50097">
    <property type="entry name" value="BTB"/>
    <property type="match status" value="2"/>
</dbReference>
<name>A0A7R9A134_9CRUS</name>
<dbReference type="InterPro" id="IPR002110">
    <property type="entry name" value="Ankyrin_rpt"/>
</dbReference>
<evidence type="ECO:0000256" key="4">
    <source>
        <dbReference type="SAM" id="MobiDB-lite"/>
    </source>
</evidence>
<dbReference type="PROSITE" id="PS00626">
    <property type="entry name" value="RCC1_2"/>
    <property type="match status" value="1"/>
</dbReference>
<dbReference type="EMBL" id="CAJPEV010000222">
    <property type="protein sequence ID" value="CAG0882573.1"/>
    <property type="molecule type" value="Genomic_DNA"/>
</dbReference>
<gene>
    <name evidence="6" type="ORF">DSTB1V02_LOCUS2105</name>
</gene>
<keyword evidence="1" id="KW-0677">Repeat</keyword>
<sequence>MKGGTDYYVMTELPPQASTGGPGFHSASISSQQGLDECTEKCKSKQHGQIISAAIQTGSQEEAAAYMSPDVQVNGKDLESGYSALHRSLFYGHIPVAIALLKNGARLTQTDRDGLTALDHVLFDRPPIVDLSVYSISELYIWGTNANYNLGTGATASKEQPDIFDFFRRDSVQISSVSMSEYHTLFLTKGGQVYSCGHGLGGRLGFGTEESQLTPKLIQCFVESDSCIAIASGSDHSLFLTQNHNVWSCGSNRYGQLGHYLSPTDRLLNPKVISLKWPNEPIQGIACGPSHSVFYSSTHLFTCGVNSGQLGHLQGSDTINAPKLVTCLNISEKYKVEYVAASEGATIVLATDHSTGVSDVFILNDYQCRKLASKYSDVQRIDVIGGGDKEVIVFILAQNGCLFIWRGYNPTLTKCSFNLQKDIFVVDLALSRHSVLVVTRQGEAYSACWSTKKSSHAQTQTKKTGKGRLKDIDGETEVLRTNRVPFIQRGIRVFCDPKGNNFALLQVHPKESLTDVPSVSPSAMKEDMEFLLKNAEELVSDVTLIVGGKRFPAHRLILKERCEYFRNQSKIDSGDTINLDGISPQIFSHILHYIYTGETPFLSPGSPMSKDPLPLTKEAAKRLHLKPLIKYLESLKWNKGHIISPLAGPPRGSLASQLQFSRTSWPCVVDVTLMSQDGKELPCHKCILMARSEYFRNMFALNWRESHGMEKVPIAIPVEILEFLLDYLYQDSVPHTKRANDITFLAQVLLVADQLLLHRLKASPCRHIDVSMKKEECEVSLVDMMTLKNAPDILDLALMCNAPGLKDAVFQFISLNLASFLDARSLEECSEEALEGLAAYYRSLLPCMSRRILTPPAWRLGLASTAELADIAQESPQDLSDFQMSPNTRTTALSRTRKAAKKSKRERKRTSSGKLSSTLDGTLDGGENQEGEKDVQMCGKEETRQEEEKKDMMGSGLGKGVRVIPPPPSPRPMLFHDQDFPSLGDMAHSPPSSENLYFGVMLEPKLQDHWATKAVGCANCGPSQTHELLPKQREEKGKGKMKRMERGIKVNLWTLSTEEEPEQADAKSPASPLVTPSWASMKETVQEMSFSQILAEEEMMQQKLNRTLSKPLSLIQYTEAQT</sequence>
<feature type="compositionally biased region" description="Basic residues" evidence="4">
    <location>
        <begin position="895"/>
        <end position="911"/>
    </location>
</feature>
<dbReference type="SUPFAM" id="SSF48403">
    <property type="entry name" value="Ankyrin repeat"/>
    <property type="match status" value="1"/>
</dbReference>
<dbReference type="InterPro" id="IPR036770">
    <property type="entry name" value="Ankyrin_rpt-contain_sf"/>
</dbReference>
<feature type="repeat" description="RCC1" evidence="3">
    <location>
        <begin position="137"/>
        <end position="190"/>
    </location>
</feature>
<keyword evidence="7" id="KW-1185">Reference proteome</keyword>
<dbReference type="InterPro" id="IPR000408">
    <property type="entry name" value="Reg_chr_condens"/>
</dbReference>
<evidence type="ECO:0000259" key="5">
    <source>
        <dbReference type="PROSITE" id="PS50097"/>
    </source>
</evidence>
<evidence type="ECO:0000313" key="7">
    <source>
        <dbReference type="Proteomes" id="UP000677054"/>
    </source>
</evidence>
<dbReference type="Gene3D" id="3.30.710.10">
    <property type="entry name" value="Potassium Channel Kv1.1, Chain A"/>
    <property type="match status" value="2"/>
</dbReference>
<accession>A0A7R9A134</accession>
<feature type="repeat" description="RCC1" evidence="3">
    <location>
        <begin position="191"/>
        <end position="243"/>
    </location>
</feature>
<feature type="repeat" description="RCC1" evidence="3">
    <location>
        <begin position="244"/>
        <end position="298"/>
    </location>
</feature>
<dbReference type="PROSITE" id="PS50297">
    <property type="entry name" value="ANK_REP_REGION"/>
    <property type="match status" value="1"/>
</dbReference>
<dbReference type="Gene3D" id="2.130.10.30">
    <property type="entry name" value="Regulator of chromosome condensation 1/beta-lactamase-inhibitor protein II"/>
    <property type="match status" value="1"/>
</dbReference>
<feature type="repeat" description="ANK" evidence="2">
    <location>
        <begin position="80"/>
        <end position="112"/>
    </location>
</feature>
<dbReference type="SUPFAM" id="SSF54695">
    <property type="entry name" value="POZ domain"/>
    <property type="match status" value="2"/>
</dbReference>
<feature type="domain" description="BTB" evidence="5">
    <location>
        <begin position="540"/>
        <end position="603"/>
    </location>
</feature>
<dbReference type="PANTHER" id="PTHR22872">
    <property type="entry name" value="BTK-BINDING PROTEIN-RELATED"/>
    <property type="match status" value="1"/>
</dbReference>
<dbReference type="EMBL" id="LR899739">
    <property type="protein sequence ID" value="CAD7242134.1"/>
    <property type="molecule type" value="Genomic_DNA"/>
</dbReference>
<feature type="region of interest" description="Disordered" evidence="4">
    <location>
        <begin position="877"/>
        <end position="959"/>
    </location>
</feature>
<dbReference type="PROSITE" id="PS50088">
    <property type="entry name" value="ANK_REPEAT"/>
    <property type="match status" value="1"/>
</dbReference>
<dbReference type="InterPro" id="IPR011333">
    <property type="entry name" value="SKP1/BTB/POZ_sf"/>
</dbReference>
<evidence type="ECO:0000256" key="1">
    <source>
        <dbReference type="ARBA" id="ARBA00022737"/>
    </source>
</evidence>
<feature type="region of interest" description="Disordered" evidence="4">
    <location>
        <begin position="1053"/>
        <end position="1075"/>
    </location>
</feature>
<dbReference type="PROSITE" id="PS50012">
    <property type="entry name" value="RCC1_3"/>
    <property type="match status" value="3"/>
</dbReference>
<reference evidence="6" key="1">
    <citation type="submission" date="2020-11" db="EMBL/GenBank/DDBJ databases">
        <authorList>
            <person name="Tran Van P."/>
        </authorList>
    </citation>
    <scope>NUCLEOTIDE SEQUENCE</scope>
</reference>
<dbReference type="Gene3D" id="1.25.40.20">
    <property type="entry name" value="Ankyrin repeat-containing domain"/>
    <property type="match status" value="1"/>
</dbReference>
<dbReference type="InterPro" id="IPR051625">
    <property type="entry name" value="Signaling_Regulatory_Domain"/>
</dbReference>
<dbReference type="SUPFAM" id="SSF50985">
    <property type="entry name" value="RCC1/BLIP-II"/>
    <property type="match status" value="1"/>
</dbReference>
<organism evidence="6">
    <name type="scientific">Darwinula stevensoni</name>
    <dbReference type="NCBI Taxonomy" id="69355"/>
    <lineage>
        <taxon>Eukaryota</taxon>
        <taxon>Metazoa</taxon>
        <taxon>Ecdysozoa</taxon>
        <taxon>Arthropoda</taxon>
        <taxon>Crustacea</taxon>
        <taxon>Oligostraca</taxon>
        <taxon>Ostracoda</taxon>
        <taxon>Podocopa</taxon>
        <taxon>Podocopida</taxon>
        <taxon>Darwinulocopina</taxon>
        <taxon>Darwinuloidea</taxon>
        <taxon>Darwinulidae</taxon>
        <taxon>Darwinula</taxon>
    </lineage>
</organism>
<dbReference type="OrthoDB" id="1893551at2759"/>
<dbReference type="Pfam" id="PF13540">
    <property type="entry name" value="RCC1_2"/>
    <property type="match status" value="2"/>
</dbReference>
<dbReference type="AlphaFoldDB" id="A0A7R9A134"/>
<feature type="compositionally biased region" description="Polar residues" evidence="4">
    <location>
        <begin position="877"/>
        <end position="887"/>
    </location>
</feature>
<dbReference type="CDD" id="cd18186">
    <property type="entry name" value="BTB_POZ_ZBTB_KLHL-like"/>
    <property type="match status" value="1"/>
</dbReference>
<dbReference type="PANTHER" id="PTHR22872:SF2">
    <property type="entry name" value="INHIBITOR OF BRUTON TYROSINE KINASE"/>
    <property type="match status" value="1"/>
</dbReference>
<dbReference type="InterPro" id="IPR000210">
    <property type="entry name" value="BTB/POZ_dom"/>
</dbReference>
<dbReference type="CDD" id="cd18500">
    <property type="entry name" value="BACK_IBtk"/>
    <property type="match status" value="1"/>
</dbReference>
<evidence type="ECO:0000256" key="2">
    <source>
        <dbReference type="PROSITE-ProRule" id="PRU00023"/>
    </source>
</evidence>
<proteinExistence type="predicted"/>
<protein>
    <recommendedName>
        <fullName evidence="5">BTB domain-containing protein</fullName>
    </recommendedName>
</protein>
<feature type="compositionally biased region" description="Basic and acidic residues" evidence="4">
    <location>
        <begin position="930"/>
        <end position="952"/>
    </location>
</feature>
<dbReference type="InterPro" id="IPR009091">
    <property type="entry name" value="RCC1/BLIP-II"/>
</dbReference>
<feature type="domain" description="BTB" evidence="5">
    <location>
        <begin position="669"/>
        <end position="737"/>
    </location>
</feature>
<evidence type="ECO:0000313" key="6">
    <source>
        <dbReference type="EMBL" id="CAD7242134.1"/>
    </source>
</evidence>
<dbReference type="Pfam" id="PF00651">
    <property type="entry name" value="BTB"/>
    <property type="match status" value="2"/>
</dbReference>
<dbReference type="Proteomes" id="UP000677054">
    <property type="component" value="Unassembled WGS sequence"/>
</dbReference>
<evidence type="ECO:0000256" key="3">
    <source>
        <dbReference type="PROSITE-ProRule" id="PRU00235"/>
    </source>
</evidence>
<keyword evidence="2" id="KW-0040">ANK repeat</keyword>
<dbReference type="SMART" id="SM00225">
    <property type="entry name" value="BTB"/>
    <property type="match status" value="2"/>
</dbReference>